<keyword evidence="1" id="KW-0812">Transmembrane</keyword>
<dbReference type="Pfam" id="PF13795">
    <property type="entry name" value="HupE_UreJ_2"/>
    <property type="match status" value="1"/>
</dbReference>
<gene>
    <name evidence="2" type="ORF">MNBD_GAMMA05-545</name>
</gene>
<keyword evidence="1" id="KW-1133">Transmembrane helix</keyword>
<sequence length="383" mass="43118">MIRIFFTIILYALCHTAVLADVVKPALVEINVDSDRAVHIEVRASIEALLTGINAQYKNTRDAPNALEYDELRKMSALELQNAFKSFKPVFLDSIFIRVKGGELDEPVTLTIESINIPPTGYTKVPRISVIQLSATLPEFATELQWFYPAKFGDNAVRVRQVNEKTSQWHWSQWQWLRDDEVSQAFSLTEIVARQSLLEVVGSYIVLGFEHIVPKGLDHILFILGLFLLSTHWRPLLLQVTMFTVAHTITLGLAMNNVVELPPNVVEPLIALSIAYVGVENIFSKRLHASRLALVFLFGLLHGLGFAGVLSDFGMPKNDFTTALISFNVGVELGQIAVISAAFVLLAIWFKDRQKYRKFIVVPGSALISIIGFYWFLERLELF</sequence>
<evidence type="ECO:0000256" key="1">
    <source>
        <dbReference type="SAM" id="Phobius"/>
    </source>
</evidence>
<protein>
    <submittedName>
        <fullName evidence="2">Membrane protein</fullName>
    </submittedName>
</protein>
<accession>A0A3B0WA06</accession>
<name>A0A3B0WA06_9ZZZZ</name>
<evidence type="ECO:0000313" key="2">
    <source>
        <dbReference type="EMBL" id="VAW52755.1"/>
    </source>
</evidence>
<keyword evidence="1" id="KW-0472">Membrane</keyword>
<proteinExistence type="predicted"/>
<dbReference type="AlphaFoldDB" id="A0A3B0WA06"/>
<feature type="transmembrane region" description="Helical" evidence="1">
    <location>
        <begin position="323"/>
        <end position="347"/>
    </location>
</feature>
<feature type="transmembrane region" description="Helical" evidence="1">
    <location>
        <begin position="212"/>
        <end position="229"/>
    </location>
</feature>
<organism evidence="2">
    <name type="scientific">hydrothermal vent metagenome</name>
    <dbReference type="NCBI Taxonomy" id="652676"/>
    <lineage>
        <taxon>unclassified sequences</taxon>
        <taxon>metagenomes</taxon>
        <taxon>ecological metagenomes</taxon>
    </lineage>
</organism>
<feature type="transmembrane region" description="Helical" evidence="1">
    <location>
        <begin position="359"/>
        <end position="377"/>
    </location>
</feature>
<reference evidence="2" key="1">
    <citation type="submission" date="2018-06" db="EMBL/GenBank/DDBJ databases">
        <authorList>
            <person name="Zhirakovskaya E."/>
        </authorList>
    </citation>
    <scope>NUCLEOTIDE SEQUENCE</scope>
</reference>
<dbReference type="InterPro" id="IPR032809">
    <property type="entry name" value="Put_HupE_UreJ"/>
</dbReference>
<dbReference type="EMBL" id="UOFE01000030">
    <property type="protein sequence ID" value="VAW52755.1"/>
    <property type="molecule type" value="Genomic_DNA"/>
</dbReference>
<feature type="transmembrane region" description="Helical" evidence="1">
    <location>
        <begin position="291"/>
        <end position="311"/>
    </location>
</feature>